<protein>
    <submittedName>
        <fullName evidence="8">Zinc finger protein 891</fullName>
    </submittedName>
</protein>
<dbReference type="InterPro" id="IPR036236">
    <property type="entry name" value="Znf_C2H2_sf"/>
</dbReference>
<dbReference type="FunFam" id="3.30.160.60:FF:000100">
    <property type="entry name" value="Zinc finger 45-like"/>
    <property type="match status" value="1"/>
</dbReference>
<accession>F1KXC0</accession>
<reference evidence="8" key="1">
    <citation type="journal article" date="2011" name="Genome Res.">
        <title>Deep small RNA sequencing from the nematode Ascaris reveals conservation, functional diversification, and novel developmental profiles.</title>
        <authorList>
            <person name="Wang J."/>
            <person name="Czech B."/>
            <person name="Crunk A."/>
            <person name="Wallace A."/>
            <person name="Mitreva M."/>
            <person name="Hannon G.J."/>
            <person name="Davis R.E."/>
        </authorList>
    </citation>
    <scope>NUCLEOTIDE SEQUENCE</scope>
</reference>
<evidence type="ECO:0000256" key="6">
    <source>
        <dbReference type="SAM" id="MobiDB-lite"/>
    </source>
</evidence>
<dbReference type="AlphaFoldDB" id="F1KXC0"/>
<dbReference type="EMBL" id="JI167459">
    <property type="protein sequence ID" value="ADY42524.1"/>
    <property type="molecule type" value="mRNA"/>
</dbReference>
<dbReference type="PANTHER" id="PTHR23235:SF120">
    <property type="entry name" value="KRUPPEL-LIKE FACTOR 15"/>
    <property type="match status" value="1"/>
</dbReference>
<keyword evidence="2" id="KW-0677">Repeat</keyword>
<keyword evidence="4" id="KW-0862">Zinc</keyword>
<evidence type="ECO:0000313" key="8">
    <source>
        <dbReference type="EMBL" id="ADY42524.1"/>
    </source>
</evidence>
<feature type="domain" description="C2H2-type" evidence="7">
    <location>
        <begin position="274"/>
        <end position="302"/>
    </location>
</feature>
<dbReference type="GO" id="GO:0000981">
    <property type="term" value="F:DNA-binding transcription factor activity, RNA polymerase II-specific"/>
    <property type="evidence" value="ECO:0007669"/>
    <property type="project" value="TreeGrafter"/>
</dbReference>
<evidence type="ECO:0000256" key="1">
    <source>
        <dbReference type="ARBA" id="ARBA00022723"/>
    </source>
</evidence>
<dbReference type="FunFam" id="3.30.160.60:FF:002343">
    <property type="entry name" value="Zinc finger protein 33A"/>
    <property type="match status" value="2"/>
</dbReference>
<feature type="region of interest" description="Disordered" evidence="6">
    <location>
        <begin position="331"/>
        <end position="371"/>
    </location>
</feature>
<evidence type="ECO:0000259" key="7">
    <source>
        <dbReference type="PROSITE" id="PS50157"/>
    </source>
</evidence>
<keyword evidence="3 5" id="KW-0863">Zinc-finger</keyword>
<dbReference type="PROSITE" id="PS50157">
    <property type="entry name" value="ZINC_FINGER_C2H2_2"/>
    <property type="match status" value="4"/>
</dbReference>
<dbReference type="GO" id="GO:0000978">
    <property type="term" value="F:RNA polymerase II cis-regulatory region sequence-specific DNA binding"/>
    <property type="evidence" value="ECO:0007669"/>
    <property type="project" value="TreeGrafter"/>
</dbReference>
<dbReference type="GO" id="GO:0008270">
    <property type="term" value="F:zinc ion binding"/>
    <property type="evidence" value="ECO:0007669"/>
    <property type="project" value="UniProtKB-KW"/>
</dbReference>
<organism evidence="8">
    <name type="scientific">Ascaris suum</name>
    <name type="common">Pig roundworm</name>
    <name type="synonym">Ascaris lumbricoides</name>
    <dbReference type="NCBI Taxonomy" id="6253"/>
    <lineage>
        <taxon>Eukaryota</taxon>
        <taxon>Metazoa</taxon>
        <taxon>Ecdysozoa</taxon>
        <taxon>Nematoda</taxon>
        <taxon>Chromadorea</taxon>
        <taxon>Rhabditida</taxon>
        <taxon>Spirurina</taxon>
        <taxon>Ascaridomorpha</taxon>
        <taxon>Ascaridoidea</taxon>
        <taxon>Ascarididae</taxon>
        <taxon>Ascaris</taxon>
    </lineage>
</organism>
<dbReference type="InterPro" id="IPR013087">
    <property type="entry name" value="Znf_C2H2_type"/>
</dbReference>
<keyword evidence="1" id="KW-0479">Metal-binding</keyword>
<dbReference type="SUPFAM" id="SSF57667">
    <property type="entry name" value="beta-beta-alpha zinc fingers"/>
    <property type="match status" value="2"/>
</dbReference>
<dbReference type="PROSITE" id="PS00028">
    <property type="entry name" value="ZINC_FINGER_C2H2_1"/>
    <property type="match status" value="4"/>
</dbReference>
<dbReference type="Pfam" id="PF00096">
    <property type="entry name" value="zf-C2H2"/>
    <property type="match status" value="3"/>
</dbReference>
<dbReference type="Gene3D" id="3.30.160.60">
    <property type="entry name" value="Classic Zinc Finger"/>
    <property type="match status" value="4"/>
</dbReference>
<feature type="domain" description="C2H2-type" evidence="7">
    <location>
        <begin position="217"/>
        <end position="244"/>
    </location>
</feature>
<name>F1KXC0_ASCSU</name>
<evidence type="ECO:0000256" key="5">
    <source>
        <dbReference type="PROSITE-ProRule" id="PRU00042"/>
    </source>
</evidence>
<dbReference type="SMART" id="SM00355">
    <property type="entry name" value="ZnF_C2H2"/>
    <property type="match status" value="4"/>
</dbReference>
<sequence>MLQQQVEFKRRIDQELRLRELISRSVVIPTVEEHVYCEDDLLIEENREKFIEESTAGRERQLHQVVQPEDVIDGIEHSYESLEMVAFHENVAQEEIVEEVVDSDGAPIATTSYSIYEDGGSFMSLEDDERGVQYIDEEGNAVDSEEVLTDSDQEIISRQLLSPMERKRRNECSPREIKLKPRRRPPTIHQCEDCGKVLKYPSKIAEHRRSHTGERPHVCPQCGTSFSQKGALKCHIRLHTGEKPYPCTWECGRSFVSSSARQMHEKVHTGEKPFSCAYCGQLFGKKFHMRRHVSTQHSLASTKSPTGLDAAGEDAGVLAGPVTSVIEDVRRAKMKKKRPSYPAQNGSSFYEDPNLLTSVRNDEEGIESGVT</sequence>
<feature type="domain" description="C2H2-type" evidence="7">
    <location>
        <begin position="189"/>
        <end position="216"/>
    </location>
</feature>
<evidence type="ECO:0000256" key="4">
    <source>
        <dbReference type="ARBA" id="ARBA00022833"/>
    </source>
</evidence>
<proteinExistence type="evidence at transcript level"/>
<evidence type="ECO:0000256" key="3">
    <source>
        <dbReference type="ARBA" id="ARBA00022771"/>
    </source>
</evidence>
<feature type="domain" description="C2H2-type" evidence="7">
    <location>
        <begin position="245"/>
        <end position="273"/>
    </location>
</feature>
<dbReference type="PANTHER" id="PTHR23235">
    <property type="entry name" value="KRUEPPEL-LIKE TRANSCRIPTION FACTOR"/>
    <property type="match status" value="1"/>
</dbReference>
<evidence type="ECO:0000256" key="2">
    <source>
        <dbReference type="ARBA" id="ARBA00022737"/>
    </source>
</evidence>